<dbReference type="AlphaFoldDB" id="A0A0R1WR58"/>
<keyword evidence="2" id="KW-0805">Transcription regulation</keyword>
<dbReference type="Pfam" id="PF00126">
    <property type="entry name" value="HTH_1"/>
    <property type="match status" value="1"/>
</dbReference>
<feature type="domain" description="HTH lysR-type" evidence="5">
    <location>
        <begin position="1"/>
        <end position="58"/>
    </location>
</feature>
<dbReference type="PANTHER" id="PTHR30126:SF40">
    <property type="entry name" value="HTH-TYPE TRANSCRIPTIONAL REGULATOR GLTR"/>
    <property type="match status" value="1"/>
</dbReference>
<name>A0A0R1WR58_9LACO</name>
<organism evidence="6 7">
    <name type="scientific">Companilactobacillus nantensis DSM 16982</name>
    <dbReference type="NCBI Taxonomy" id="1423774"/>
    <lineage>
        <taxon>Bacteria</taxon>
        <taxon>Bacillati</taxon>
        <taxon>Bacillota</taxon>
        <taxon>Bacilli</taxon>
        <taxon>Lactobacillales</taxon>
        <taxon>Lactobacillaceae</taxon>
        <taxon>Companilactobacillus</taxon>
    </lineage>
</organism>
<proteinExistence type="inferred from homology"/>
<gene>
    <name evidence="6" type="ORF">FD31_GL000158</name>
</gene>
<accession>A0A0R1WR58</accession>
<keyword evidence="3" id="KW-0238">DNA-binding</keyword>
<dbReference type="Pfam" id="PF03466">
    <property type="entry name" value="LysR_substrate"/>
    <property type="match status" value="1"/>
</dbReference>
<dbReference type="InterPro" id="IPR005119">
    <property type="entry name" value="LysR_subst-bd"/>
</dbReference>
<keyword evidence="7" id="KW-1185">Reference proteome</keyword>
<dbReference type="Gene3D" id="3.40.190.290">
    <property type="match status" value="1"/>
</dbReference>
<evidence type="ECO:0000256" key="2">
    <source>
        <dbReference type="ARBA" id="ARBA00023015"/>
    </source>
</evidence>
<dbReference type="SUPFAM" id="SSF53850">
    <property type="entry name" value="Periplasmic binding protein-like II"/>
    <property type="match status" value="1"/>
</dbReference>
<dbReference type="FunFam" id="1.10.10.10:FF:000001">
    <property type="entry name" value="LysR family transcriptional regulator"/>
    <property type="match status" value="1"/>
</dbReference>
<dbReference type="InterPro" id="IPR036388">
    <property type="entry name" value="WH-like_DNA-bd_sf"/>
</dbReference>
<keyword evidence="4" id="KW-0804">Transcription</keyword>
<evidence type="ECO:0000259" key="5">
    <source>
        <dbReference type="PROSITE" id="PS50931"/>
    </source>
</evidence>
<dbReference type="PATRIC" id="fig|1423774.3.peg.161"/>
<dbReference type="GO" id="GO:0000976">
    <property type="term" value="F:transcription cis-regulatory region binding"/>
    <property type="evidence" value="ECO:0007669"/>
    <property type="project" value="TreeGrafter"/>
</dbReference>
<dbReference type="PROSITE" id="PS50931">
    <property type="entry name" value="HTH_LYSR"/>
    <property type="match status" value="1"/>
</dbReference>
<evidence type="ECO:0000313" key="7">
    <source>
        <dbReference type="Proteomes" id="UP000051302"/>
    </source>
</evidence>
<dbReference type="RefSeq" id="WP_057890850.1">
    <property type="nucleotide sequence ID" value="NZ_AZFV01000001.1"/>
</dbReference>
<evidence type="ECO:0000256" key="4">
    <source>
        <dbReference type="ARBA" id="ARBA00023163"/>
    </source>
</evidence>
<evidence type="ECO:0000256" key="3">
    <source>
        <dbReference type="ARBA" id="ARBA00023125"/>
    </source>
</evidence>
<protein>
    <submittedName>
        <fullName evidence="6">YusT</fullName>
    </submittedName>
</protein>
<dbReference type="SUPFAM" id="SSF46785">
    <property type="entry name" value="Winged helix' DNA-binding domain"/>
    <property type="match status" value="1"/>
</dbReference>
<evidence type="ECO:0000313" key="6">
    <source>
        <dbReference type="EMBL" id="KRM18676.1"/>
    </source>
</evidence>
<dbReference type="Proteomes" id="UP000051302">
    <property type="component" value="Unassembled WGS sequence"/>
</dbReference>
<dbReference type="EMBL" id="AZFV01000001">
    <property type="protein sequence ID" value="KRM18676.1"/>
    <property type="molecule type" value="Genomic_DNA"/>
</dbReference>
<dbReference type="Gene3D" id="1.10.10.10">
    <property type="entry name" value="Winged helix-like DNA-binding domain superfamily/Winged helix DNA-binding domain"/>
    <property type="match status" value="1"/>
</dbReference>
<dbReference type="GO" id="GO:0003700">
    <property type="term" value="F:DNA-binding transcription factor activity"/>
    <property type="evidence" value="ECO:0007669"/>
    <property type="project" value="InterPro"/>
</dbReference>
<sequence length="286" mass="31513">MNIDALKMFVQIVQAGSISKAAQQMGYAQSNISTKIHNLEIELNTQLLYRTARGVTLTDTGNELYRQAIKIIQLNNETVNLLQHPQTVAGSLKIGTLQTAASTFLPKILSDYHQNNPNVELSIETGTTLASAKKVLNYQLDGAIIGGRVNEKDLESIPLMTEKLCLVTAQGSNVDTENDSLLVFPVGCAYRKTLESWLDSQQIMIHHPIEFNYLNAIIASVSAGLGISILPEKVVQPYIDSGAIQKVDLPQRFSTLPISFIYRKDYFAGPAFDKFLDGIKLLNTTI</sequence>
<dbReference type="InterPro" id="IPR000847">
    <property type="entry name" value="LysR_HTH_N"/>
</dbReference>
<comment type="similarity">
    <text evidence="1">Belongs to the LysR transcriptional regulatory family.</text>
</comment>
<dbReference type="PANTHER" id="PTHR30126">
    <property type="entry name" value="HTH-TYPE TRANSCRIPTIONAL REGULATOR"/>
    <property type="match status" value="1"/>
</dbReference>
<reference evidence="6 7" key="1">
    <citation type="journal article" date="2015" name="Genome Announc.">
        <title>Expanding the biotechnology potential of lactobacilli through comparative genomics of 213 strains and associated genera.</title>
        <authorList>
            <person name="Sun Z."/>
            <person name="Harris H.M."/>
            <person name="McCann A."/>
            <person name="Guo C."/>
            <person name="Argimon S."/>
            <person name="Zhang W."/>
            <person name="Yang X."/>
            <person name="Jeffery I.B."/>
            <person name="Cooney J.C."/>
            <person name="Kagawa T.F."/>
            <person name="Liu W."/>
            <person name="Song Y."/>
            <person name="Salvetti E."/>
            <person name="Wrobel A."/>
            <person name="Rasinkangas P."/>
            <person name="Parkhill J."/>
            <person name="Rea M.C."/>
            <person name="O'Sullivan O."/>
            <person name="Ritari J."/>
            <person name="Douillard F.P."/>
            <person name="Paul Ross R."/>
            <person name="Yang R."/>
            <person name="Briner A.E."/>
            <person name="Felis G.E."/>
            <person name="de Vos W.M."/>
            <person name="Barrangou R."/>
            <person name="Klaenhammer T.R."/>
            <person name="Caufield P.W."/>
            <person name="Cui Y."/>
            <person name="Zhang H."/>
            <person name="O'Toole P.W."/>
        </authorList>
    </citation>
    <scope>NUCLEOTIDE SEQUENCE [LARGE SCALE GENOMIC DNA]</scope>
    <source>
        <strain evidence="6 7">DSM 16982</strain>
    </source>
</reference>
<dbReference type="InterPro" id="IPR036390">
    <property type="entry name" value="WH_DNA-bd_sf"/>
</dbReference>
<comment type="caution">
    <text evidence="6">The sequence shown here is derived from an EMBL/GenBank/DDBJ whole genome shotgun (WGS) entry which is preliminary data.</text>
</comment>
<dbReference type="STRING" id="1423774.FD31_GL000158"/>
<evidence type="ECO:0000256" key="1">
    <source>
        <dbReference type="ARBA" id="ARBA00009437"/>
    </source>
</evidence>